<dbReference type="InterPro" id="IPR000436">
    <property type="entry name" value="Sushi_SCR_CCP_dom"/>
</dbReference>
<dbReference type="EMBL" id="CAJNOK010000672">
    <property type="protein sequence ID" value="CAF0768366.1"/>
    <property type="molecule type" value="Genomic_DNA"/>
</dbReference>
<dbReference type="InterPro" id="IPR051503">
    <property type="entry name" value="ComplSys_Reg/VirEntry_Med"/>
</dbReference>
<keyword evidence="3" id="KW-0732">Signal</keyword>
<dbReference type="Proteomes" id="UP000663829">
    <property type="component" value="Unassembled WGS sequence"/>
</dbReference>
<accession>A0A813UYC4</accession>
<dbReference type="PANTHER" id="PTHR45785">
    <property type="entry name" value="COMPLEMENT FACTOR H-RELATED"/>
    <property type="match status" value="1"/>
</dbReference>
<dbReference type="PANTHER" id="PTHR45785:SF2">
    <property type="entry name" value="COMPLEMENT FACTOR H-RELATED"/>
    <property type="match status" value="1"/>
</dbReference>
<evidence type="ECO:0000313" key="10">
    <source>
        <dbReference type="EMBL" id="CAF3619604.1"/>
    </source>
</evidence>
<feature type="domain" description="Sushi" evidence="6">
    <location>
        <begin position="211"/>
        <end position="274"/>
    </location>
</feature>
<dbReference type="Proteomes" id="UP000677228">
    <property type="component" value="Unassembled WGS sequence"/>
</dbReference>
<feature type="non-terminal residue" evidence="8">
    <location>
        <position position="274"/>
    </location>
</feature>
<dbReference type="Proteomes" id="UP000681722">
    <property type="component" value="Unassembled WGS sequence"/>
</dbReference>
<dbReference type="Proteomes" id="UP000682733">
    <property type="component" value="Unassembled WGS sequence"/>
</dbReference>
<dbReference type="EMBL" id="CAJNOQ010000729">
    <property type="protein sequence ID" value="CAF0832517.1"/>
    <property type="molecule type" value="Genomic_DNA"/>
</dbReference>
<evidence type="ECO:0000313" key="11">
    <source>
        <dbReference type="Proteomes" id="UP000663829"/>
    </source>
</evidence>
<evidence type="ECO:0000313" key="8">
    <source>
        <dbReference type="EMBL" id="CAF0832517.1"/>
    </source>
</evidence>
<keyword evidence="4" id="KW-1015">Disulfide bond</keyword>
<dbReference type="PROSITE" id="PS50923">
    <property type="entry name" value="SUSHI"/>
    <property type="match status" value="2"/>
</dbReference>
<evidence type="ECO:0000259" key="6">
    <source>
        <dbReference type="PROSITE" id="PS50923"/>
    </source>
</evidence>
<keyword evidence="11" id="KW-1185">Reference proteome</keyword>
<dbReference type="InterPro" id="IPR035976">
    <property type="entry name" value="Sushi/SCR/CCP_sf"/>
</dbReference>
<evidence type="ECO:0000256" key="4">
    <source>
        <dbReference type="ARBA" id="ARBA00023157"/>
    </source>
</evidence>
<comment type="subcellular location">
    <subcellularLocation>
        <location evidence="1">Virion</location>
    </subcellularLocation>
</comment>
<evidence type="ECO:0000256" key="3">
    <source>
        <dbReference type="ARBA" id="ARBA00022729"/>
    </source>
</evidence>
<sequence>IWEQFADGICGGKQPTITNAVMTPYQNMLTVVCSQGYIFADGSPTKFFFCIDNNWKSIDNSVVECQQVTCKTDLVIPHAMLLSQNIQKLQVSYGEIAWSGVLSYRCMPGTQNPLGSNEFTIECQHGRIVSPIVSCQNVSMCTGIPSSNYTTINYPRSNVTRVLSDPPTFAIASFFTLECLSFTRLIPTTGSLVSVCQPNAQWSSYPKCEVRQCPPSIAPPNIELKSTRLTILNHDSDHAMPGSVIEYVCREQNKNVLSIICNENGTWSPYSPCK</sequence>
<dbReference type="AlphaFoldDB" id="A0A813UYC4"/>
<evidence type="ECO:0000256" key="2">
    <source>
        <dbReference type="ARBA" id="ARBA00022659"/>
    </source>
</evidence>
<keyword evidence="2 5" id="KW-0768">Sushi</keyword>
<evidence type="ECO:0000256" key="1">
    <source>
        <dbReference type="ARBA" id="ARBA00004328"/>
    </source>
</evidence>
<evidence type="ECO:0000313" key="9">
    <source>
        <dbReference type="EMBL" id="CAF3548892.1"/>
    </source>
</evidence>
<comment type="caution">
    <text evidence="5">Lacks conserved residue(s) required for the propagation of feature annotation.</text>
</comment>
<organism evidence="8 11">
    <name type="scientific">Didymodactylos carnosus</name>
    <dbReference type="NCBI Taxonomy" id="1234261"/>
    <lineage>
        <taxon>Eukaryota</taxon>
        <taxon>Metazoa</taxon>
        <taxon>Spiralia</taxon>
        <taxon>Gnathifera</taxon>
        <taxon>Rotifera</taxon>
        <taxon>Eurotatoria</taxon>
        <taxon>Bdelloidea</taxon>
        <taxon>Philodinida</taxon>
        <taxon>Philodinidae</taxon>
        <taxon>Didymodactylos</taxon>
    </lineage>
</organism>
<dbReference type="EMBL" id="CAJOBA010000672">
    <property type="protein sequence ID" value="CAF3548892.1"/>
    <property type="molecule type" value="Genomic_DNA"/>
</dbReference>
<dbReference type="Gene3D" id="2.10.70.10">
    <property type="entry name" value="Complement Module, domain 1"/>
    <property type="match status" value="1"/>
</dbReference>
<name>A0A813UYC4_9BILA</name>
<comment type="caution">
    <text evidence="8">The sequence shown here is derived from an EMBL/GenBank/DDBJ whole genome shotgun (WGS) entry which is preliminary data.</text>
</comment>
<reference evidence="8" key="1">
    <citation type="submission" date="2021-02" db="EMBL/GenBank/DDBJ databases">
        <authorList>
            <person name="Nowell W R."/>
        </authorList>
    </citation>
    <scope>NUCLEOTIDE SEQUENCE</scope>
</reference>
<protein>
    <recommendedName>
        <fullName evidence="6">Sushi domain-containing protein</fullName>
    </recommendedName>
</protein>
<evidence type="ECO:0000256" key="5">
    <source>
        <dbReference type="PROSITE-ProRule" id="PRU00302"/>
    </source>
</evidence>
<proteinExistence type="predicted"/>
<evidence type="ECO:0000313" key="7">
    <source>
        <dbReference type="EMBL" id="CAF0768366.1"/>
    </source>
</evidence>
<gene>
    <name evidence="8" type="ORF">GPM918_LOCUS5131</name>
    <name evidence="7" type="ORF">OVA965_LOCUS2944</name>
    <name evidence="10" type="ORF">SRO942_LOCUS5131</name>
    <name evidence="9" type="ORF">TMI583_LOCUS2943</name>
</gene>
<dbReference type="Pfam" id="PF00084">
    <property type="entry name" value="Sushi"/>
    <property type="match status" value="1"/>
</dbReference>
<dbReference type="EMBL" id="CAJOBC010000729">
    <property type="protein sequence ID" value="CAF3619604.1"/>
    <property type="molecule type" value="Genomic_DNA"/>
</dbReference>
<dbReference type="SUPFAM" id="SSF57535">
    <property type="entry name" value="Complement control module/SCR domain"/>
    <property type="match status" value="2"/>
</dbReference>
<feature type="domain" description="Sushi" evidence="6">
    <location>
        <begin position="139"/>
        <end position="210"/>
    </location>
</feature>